<dbReference type="GO" id="GO:0016740">
    <property type="term" value="F:transferase activity"/>
    <property type="evidence" value="ECO:0007669"/>
    <property type="project" value="UniProtKB-KW"/>
</dbReference>
<comment type="caution">
    <text evidence="1">The sequence shown here is derived from an EMBL/GenBank/DDBJ whole genome shotgun (WGS) entry which is preliminary data.</text>
</comment>
<evidence type="ECO:0000313" key="2">
    <source>
        <dbReference type="Proteomes" id="UP000002748"/>
    </source>
</evidence>
<protein>
    <submittedName>
        <fullName evidence="1">Protein-glutamine gamma-glutamyltransferase</fullName>
    </submittedName>
</protein>
<keyword evidence="1" id="KW-0808">Transferase</keyword>
<dbReference type="PANTHER" id="PTHR11686">
    <property type="entry name" value="GAMMA GLUTAMYL TRANSPEPTIDASE"/>
    <property type="match status" value="1"/>
</dbReference>
<name>J5QGE2_TRIAS</name>
<dbReference type="InterPro" id="IPR043138">
    <property type="entry name" value="GGT_lsub"/>
</dbReference>
<dbReference type="AlphaFoldDB" id="J5QGE2"/>
<dbReference type="KEGG" id="tasa:A1Q1_04081"/>
<dbReference type="Pfam" id="PF01019">
    <property type="entry name" value="G_glu_transpept"/>
    <property type="match status" value="1"/>
</dbReference>
<proteinExistence type="predicted"/>
<dbReference type="GO" id="GO:0006751">
    <property type="term" value="P:glutathione catabolic process"/>
    <property type="evidence" value="ECO:0007669"/>
    <property type="project" value="InterPro"/>
</dbReference>
<dbReference type="InterPro" id="IPR000101">
    <property type="entry name" value="GGT_peptidase"/>
</dbReference>
<sequence>MADDSEFLKTWTRNGHIIPEGENYQRLEYARTLEIIGEDPMTLYEGEMGDAIVKAIQDKGGLMTKQDLIDYQPVWRDPISSTYRGYKVTSVSAPASGAVLLSALGTMNEFPLKDPGSERDNHITIEALRLAYGERTALGDPAFVKDTKETEKRMLADPKAKAQFIKDETQEPEAYTNESGVSAATVAAVCADQRDLFCQPPKAVRSAAANVRLG</sequence>
<dbReference type="Proteomes" id="UP000002748">
    <property type="component" value="Unassembled WGS sequence"/>
</dbReference>
<dbReference type="VEuPathDB" id="FungiDB:A1Q1_04081"/>
<reference evidence="1 2" key="1">
    <citation type="journal article" date="2012" name="Eukaryot. Cell">
        <title>Draft genome sequence of CBS 2479, the standard type strain of Trichosporon asahii.</title>
        <authorList>
            <person name="Yang R.Y."/>
            <person name="Li H.T."/>
            <person name="Zhu H."/>
            <person name="Zhou G.P."/>
            <person name="Wang M."/>
            <person name="Wang L."/>
        </authorList>
    </citation>
    <scope>NUCLEOTIDE SEQUENCE [LARGE SCALE GENOMIC DNA]</scope>
    <source>
        <strain evidence="2">ATCC 90039 / CBS 2479 / JCM 2466 / KCTC 7840 / NCYC 2677 / UAMH 7654</strain>
    </source>
</reference>
<dbReference type="SUPFAM" id="SSF56235">
    <property type="entry name" value="N-terminal nucleophile aminohydrolases (Ntn hydrolases)"/>
    <property type="match status" value="1"/>
</dbReference>
<dbReference type="EMBL" id="ALBS01000261">
    <property type="protein sequence ID" value="EJT47223.1"/>
    <property type="molecule type" value="Genomic_DNA"/>
</dbReference>
<organism evidence="1 2">
    <name type="scientific">Trichosporon asahii var. asahii (strain ATCC 90039 / CBS 2479 / JCM 2466 / KCTC 7840 / NBRC 103889/ NCYC 2677 / UAMH 7654)</name>
    <name type="common">Yeast</name>
    <dbReference type="NCBI Taxonomy" id="1186058"/>
    <lineage>
        <taxon>Eukaryota</taxon>
        <taxon>Fungi</taxon>
        <taxon>Dikarya</taxon>
        <taxon>Basidiomycota</taxon>
        <taxon>Agaricomycotina</taxon>
        <taxon>Tremellomycetes</taxon>
        <taxon>Trichosporonales</taxon>
        <taxon>Trichosporonaceae</taxon>
        <taxon>Trichosporon</taxon>
    </lineage>
</organism>
<dbReference type="RefSeq" id="XP_014177933.1">
    <property type="nucleotide sequence ID" value="XM_014322458.1"/>
</dbReference>
<dbReference type="OrthoDB" id="1081007at2759"/>
<accession>J5QGE2</accession>
<dbReference type="Gene3D" id="1.10.246.130">
    <property type="match status" value="1"/>
</dbReference>
<dbReference type="GO" id="GO:0005886">
    <property type="term" value="C:plasma membrane"/>
    <property type="evidence" value="ECO:0007669"/>
    <property type="project" value="TreeGrafter"/>
</dbReference>
<dbReference type="GO" id="GO:0036374">
    <property type="term" value="F:glutathione hydrolase activity"/>
    <property type="evidence" value="ECO:0007669"/>
    <property type="project" value="InterPro"/>
</dbReference>
<gene>
    <name evidence="1" type="ORF">A1Q1_04081</name>
</gene>
<dbReference type="GeneID" id="25987594"/>
<dbReference type="InterPro" id="IPR029055">
    <property type="entry name" value="Ntn_hydrolases_N"/>
</dbReference>
<evidence type="ECO:0000313" key="1">
    <source>
        <dbReference type="EMBL" id="EJT47223.1"/>
    </source>
</evidence>
<dbReference type="PANTHER" id="PTHR11686:SF62">
    <property type="entry name" value="GLUTATHIONE HYDROLASE"/>
    <property type="match status" value="1"/>
</dbReference>
<dbReference type="HOGENOM" id="CLU_1511650_0_0_1"/>